<dbReference type="OrthoDB" id="9810556at2"/>
<evidence type="ECO:0000256" key="5">
    <source>
        <dbReference type="SAM" id="Phobius"/>
    </source>
</evidence>
<feature type="transmembrane region" description="Helical" evidence="5">
    <location>
        <begin position="134"/>
        <end position="150"/>
    </location>
</feature>
<comment type="subcellular location">
    <subcellularLocation>
        <location evidence="1">Membrane</location>
        <topology evidence="1">Multi-pass membrane protein</topology>
    </subcellularLocation>
</comment>
<dbReference type="InterPro" id="IPR037185">
    <property type="entry name" value="EmrE-like"/>
</dbReference>
<evidence type="ECO:0000256" key="1">
    <source>
        <dbReference type="ARBA" id="ARBA00004141"/>
    </source>
</evidence>
<feature type="transmembrane region" description="Helical" evidence="5">
    <location>
        <begin position="280"/>
        <end position="301"/>
    </location>
</feature>
<evidence type="ECO:0000256" key="3">
    <source>
        <dbReference type="ARBA" id="ARBA00022989"/>
    </source>
</evidence>
<evidence type="ECO:0000313" key="8">
    <source>
        <dbReference type="Proteomes" id="UP000281343"/>
    </source>
</evidence>
<feature type="transmembrane region" description="Helical" evidence="5">
    <location>
        <begin position="193"/>
        <end position="215"/>
    </location>
</feature>
<keyword evidence="3 5" id="KW-1133">Transmembrane helix</keyword>
<comment type="caution">
    <text evidence="7">The sequence shown here is derived from an EMBL/GenBank/DDBJ whole genome shotgun (WGS) entry which is preliminary data.</text>
</comment>
<reference evidence="7 8" key="1">
    <citation type="submission" date="2018-10" db="EMBL/GenBank/DDBJ databases">
        <authorList>
            <person name="Jung H.S."/>
            <person name="Jeon C.O."/>
        </authorList>
    </citation>
    <scope>NUCLEOTIDE SEQUENCE [LARGE SCALE GENOMIC DNA]</scope>
    <source>
        <strain evidence="7 8">MA-7-27</strain>
    </source>
</reference>
<keyword evidence="4 5" id="KW-0472">Membrane</keyword>
<name>A0A3L9Y180_9RHOB</name>
<feature type="domain" description="EamA" evidence="6">
    <location>
        <begin position="163"/>
        <end position="295"/>
    </location>
</feature>
<feature type="transmembrane region" description="Helical" evidence="5">
    <location>
        <begin position="253"/>
        <end position="274"/>
    </location>
</feature>
<proteinExistence type="predicted"/>
<dbReference type="AlphaFoldDB" id="A0A3L9Y180"/>
<evidence type="ECO:0000313" key="7">
    <source>
        <dbReference type="EMBL" id="RMA40978.1"/>
    </source>
</evidence>
<dbReference type="EMBL" id="RCNT01000010">
    <property type="protein sequence ID" value="RMA40978.1"/>
    <property type="molecule type" value="Genomic_DNA"/>
</dbReference>
<dbReference type="PANTHER" id="PTHR32322:SF9">
    <property type="entry name" value="AMINO-ACID METABOLITE EFFLUX PUMP-RELATED"/>
    <property type="match status" value="1"/>
</dbReference>
<feature type="transmembrane region" description="Helical" evidence="5">
    <location>
        <begin position="162"/>
        <end position="181"/>
    </location>
</feature>
<organism evidence="7 8">
    <name type="scientific">Rhodophyticola porphyridii</name>
    <dbReference type="NCBI Taxonomy" id="1852017"/>
    <lineage>
        <taxon>Bacteria</taxon>
        <taxon>Pseudomonadati</taxon>
        <taxon>Pseudomonadota</taxon>
        <taxon>Alphaproteobacteria</taxon>
        <taxon>Rhodobacterales</taxon>
        <taxon>Roseobacteraceae</taxon>
        <taxon>Rhodophyticola</taxon>
    </lineage>
</organism>
<protein>
    <submittedName>
        <fullName evidence="7">DMT family transporter</fullName>
    </submittedName>
</protein>
<feature type="transmembrane region" description="Helical" evidence="5">
    <location>
        <begin position="221"/>
        <end position="241"/>
    </location>
</feature>
<gene>
    <name evidence="7" type="ORF">D9R08_17335</name>
</gene>
<dbReference type="Pfam" id="PF00892">
    <property type="entry name" value="EamA"/>
    <property type="match status" value="2"/>
</dbReference>
<keyword evidence="8" id="KW-1185">Reference proteome</keyword>
<feature type="domain" description="EamA" evidence="6">
    <location>
        <begin position="16"/>
        <end position="148"/>
    </location>
</feature>
<evidence type="ECO:0000259" key="6">
    <source>
        <dbReference type="Pfam" id="PF00892"/>
    </source>
</evidence>
<accession>A0A3L9Y180</accession>
<feature type="transmembrane region" description="Helical" evidence="5">
    <location>
        <begin position="41"/>
        <end position="62"/>
    </location>
</feature>
<dbReference type="InterPro" id="IPR050638">
    <property type="entry name" value="AA-Vitamin_Transporters"/>
</dbReference>
<evidence type="ECO:0000256" key="2">
    <source>
        <dbReference type="ARBA" id="ARBA00022692"/>
    </source>
</evidence>
<keyword evidence="2 5" id="KW-0812">Transmembrane</keyword>
<feature type="transmembrane region" description="Helical" evidence="5">
    <location>
        <begin position="103"/>
        <end position="122"/>
    </location>
</feature>
<dbReference type="InterPro" id="IPR000620">
    <property type="entry name" value="EamA_dom"/>
</dbReference>
<dbReference type="Proteomes" id="UP000281343">
    <property type="component" value="Unassembled WGS sequence"/>
</dbReference>
<dbReference type="GO" id="GO:0016020">
    <property type="term" value="C:membrane"/>
    <property type="evidence" value="ECO:0007669"/>
    <property type="project" value="UniProtKB-SubCell"/>
</dbReference>
<evidence type="ECO:0000256" key="4">
    <source>
        <dbReference type="ARBA" id="ARBA00023136"/>
    </source>
</evidence>
<dbReference type="SUPFAM" id="SSF103481">
    <property type="entry name" value="Multidrug resistance efflux transporter EmrE"/>
    <property type="match status" value="2"/>
</dbReference>
<feature type="transmembrane region" description="Helical" evidence="5">
    <location>
        <begin position="12"/>
        <end position="35"/>
    </location>
</feature>
<dbReference type="PANTHER" id="PTHR32322">
    <property type="entry name" value="INNER MEMBRANE TRANSPORTER"/>
    <property type="match status" value="1"/>
</dbReference>
<sequence length="304" mass="31377">MQTATPERPGALNWALVLGLGVIWGTAFMGVSAALEGFGVWTVTAGRTVMGAVALILAGPLIGQSLAQVKGARAWAYSAVIGVVSVAIPFSLLSWGLSHVPSAFAGVAMGAVPLLVLPLVAVFSPEEGIGPRRIAGVTLGFVGLVLLVGDGAFDRTGRDAEWLGRLACIGAAACYAAGSVMTRRAPPMPPLAFATATLVVAAAVIVPVALLVEGVPRDFPLWPTTALIYVALLPTGLAAIIRVRVITTAGSIFMSLVSYMVPVWAVIFGITLMGEALPPTLFWALGLILAGILLSQWRSLFGPR</sequence>
<feature type="transmembrane region" description="Helical" evidence="5">
    <location>
        <begin position="74"/>
        <end position="97"/>
    </location>
</feature>